<dbReference type="InterPro" id="IPR025194">
    <property type="entry name" value="RodZ-like_C"/>
</dbReference>
<dbReference type="Pfam" id="PF13464">
    <property type="entry name" value="RodZ_C"/>
    <property type="match status" value="1"/>
</dbReference>
<evidence type="ECO:0000256" key="2">
    <source>
        <dbReference type="SAM" id="Phobius"/>
    </source>
</evidence>
<feature type="compositionally biased region" description="Polar residues" evidence="1">
    <location>
        <begin position="156"/>
        <end position="179"/>
    </location>
</feature>
<feature type="transmembrane region" description="Helical" evidence="2">
    <location>
        <begin position="120"/>
        <end position="140"/>
    </location>
</feature>
<evidence type="ECO:0000313" key="5">
    <source>
        <dbReference type="Proteomes" id="UP000219285"/>
    </source>
</evidence>
<dbReference type="RefSeq" id="WP_083638564.1">
    <property type="nucleotide sequence ID" value="NZ_CP052766.1"/>
</dbReference>
<feature type="compositionally biased region" description="Basic and acidic residues" evidence="1">
    <location>
        <begin position="1"/>
        <end position="10"/>
    </location>
</feature>
<feature type="compositionally biased region" description="Polar residues" evidence="1">
    <location>
        <begin position="11"/>
        <end position="20"/>
    </location>
</feature>
<protein>
    <submittedName>
        <fullName evidence="4">DUF4115 domain-containing protein</fullName>
    </submittedName>
</protein>
<evidence type="ECO:0000256" key="1">
    <source>
        <dbReference type="SAM" id="MobiDB-lite"/>
    </source>
</evidence>
<accession>A0A6M4MHF3</accession>
<feature type="region of interest" description="Disordered" evidence="1">
    <location>
        <begin position="1"/>
        <end position="20"/>
    </location>
</feature>
<reference evidence="5" key="1">
    <citation type="submission" date="2014-12" db="EMBL/GenBank/DDBJ databases">
        <title>Complete genome sequence of a multi-drug resistant Klebsiella pneumoniae.</title>
        <authorList>
            <person name="Hua X."/>
            <person name="Chen Q."/>
            <person name="Li X."/>
            <person name="Feng Y."/>
            <person name="Ruan Z."/>
            <person name="Yu Y."/>
        </authorList>
    </citation>
    <scope>NUCLEOTIDE SEQUENCE [LARGE SCALE GENOMIC DNA]</scope>
    <source>
        <strain evidence="5">5.12</strain>
    </source>
</reference>
<dbReference type="PANTHER" id="PTHR34475:SF1">
    <property type="entry name" value="CYTOSKELETON PROTEIN RODZ"/>
    <property type="match status" value="1"/>
</dbReference>
<dbReference type="KEGG" id="apel:CA267_015395"/>
<dbReference type="InterPro" id="IPR010982">
    <property type="entry name" value="Lambda_DNA-bd_dom_sf"/>
</dbReference>
<gene>
    <name evidence="4" type="ORF">CA267_015395</name>
</gene>
<dbReference type="Gene3D" id="1.10.260.40">
    <property type="entry name" value="lambda repressor-like DNA-binding domains"/>
    <property type="match status" value="1"/>
</dbReference>
<dbReference type="InterPro" id="IPR001387">
    <property type="entry name" value="Cro/C1-type_HTH"/>
</dbReference>
<dbReference type="PROSITE" id="PS50943">
    <property type="entry name" value="HTH_CROC1"/>
    <property type="match status" value="1"/>
</dbReference>
<evidence type="ECO:0000313" key="4">
    <source>
        <dbReference type="EMBL" id="QJR82040.1"/>
    </source>
</evidence>
<dbReference type="PANTHER" id="PTHR34475">
    <property type="match status" value="1"/>
</dbReference>
<keyword evidence="2" id="KW-1133">Transmembrane helix</keyword>
<dbReference type="EMBL" id="CP052766">
    <property type="protein sequence ID" value="QJR82040.1"/>
    <property type="molecule type" value="Genomic_DNA"/>
</dbReference>
<dbReference type="Pfam" id="PF13413">
    <property type="entry name" value="HTH_25"/>
    <property type="match status" value="1"/>
</dbReference>
<dbReference type="AlphaFoldDB" id="A0A6M4MHF3"/>
<sequence length="319" mass="34424">MSSEDTKVEAQEQNVETTSAVTPGKMLRAGRERLGLSQQDMADKLFLRLSNIQSLEADQLDDNTSITFTKGYVRIYAKNVGIDDKKVIEEFEKIHTAPKQPAKLQSFSKRVAKQAHDDRWMMVTWIILLLLVAGVVVWWYQQADDDSLAQAPPAPNTTSERSATGQSASPRSESQTSENRPVATPAVRSQSAEGLVESAPVEAGTANANPVDEDDAAAIANQQADAPAAPADESEPEAGETAEVVFTFGADCWVNIEDATGEAIAYGVKQAGRVMNISGKAPFEVTLGAPDNVTITYEGEKVDISSFQTGRTARFTLPM</sequence>
<keyword evidence="5" id="KW-1185">Reference proteome</keyword>
<dbReference type="GO" id="GO:0003677">
    <property type="term" value="F:DNA binding"/>
    <property type="evidence" value="ECO:0007669"/>
    <property type="project" value="InterPro"/>
</dbReference>
<keyword evidence="2" id="KW-0472">Membrane</keyword>
<dbReference type="SUPFAM" id="SSF47413">
    <property type="entry name" value="lambda repressor-like DNA-binding domains"/>
    <property type="match status" value="1"/>
</dbReference>
<dbReference type="Proteomes" id="UP000219285">
    <property type="component" value="Chromosome"/>
</dbReference>
<name>A0A6M4MHF3_9ALTE</name>
<dbReference type="CDD" id="cd00093">
    <property type="entry name" value="HTH_XRE"/>
    <property type="match status" value="1"/>
</dbReference>
<keyword evidence="2" id="KW-0812">Transmembrane</keyword>
<evidence type="ECO:0000259" key="3">
    <source>
        <dbReference type="PROSITE" id="PS50943"/>
    </source>
</evidence>
<dbReference type="InterPro" id="IPR050400">
    <property type="entry name" value="Bact_Cytoskel_RodZ"/>
</dbReference>
<dbReference type="OrthoDB" id="9790252at2"/>
<feature type="region of interest" description="Disordered" evidence="1">
    <location>
        <begin position="147"/>
        <end position="209"/>
    </location>
</feature>
<reference evidence="4 5" key="2">
    <citation type="submission" date="2020-04" db="EMBL/GenBank/DDBJ databases">
        <title>Complete genome sequence of Alteromonas pelagimontana 5.12T.</title>
        <authorList>
            <person name="Sinha R.K."/>
            <person name="Krishnan K.P."/>
            <person name="Kurian J.P."/>
        </authorList>
    </citation>
    <scope>NUCLEOTIDE SEQUENCE [LARGE SCALE GENOMIC DNA]</scope>
    <source>
        <strain evidence="4 5">5.12</strain>
    </source>
</reference>
<feature type="domain" description="HTH cro/C1-type" evidence="3">
    <location>
        <begin position="27"/>
        <end position="56"/>
    </location>
</feature>
<organism evidence="4 5">
    <name type="scientific">Alteromonas pelagimontana</name>
    <dbReference type="NCBI Taxonomy" id="1858656"/>
    <lineage>
        <taxon>Bacteria</taxon>
        <taxon>Pseudomonadati</taxon>
        <taxon>Pseudomonadota</taxon>
        <taxon>Gammaproteobacteria</taxon>
        <taxon>Alteromonadales</taxon>
        <taxon>Alteromonadaceae</taxon>
        <taxon>Alteromonas/Salinimonas group</taxon>
        <taxon>Alteromonas</taxon>
    </lineage>
</organism>
<proteinExistence type="predicted"/>